<feature type="transmembrane region" description="Helical" evidence="5">
    <location>
        <begin position="487"/>
        <end position="509"/>
    </location>
</feature>
<evidence type="ECO:0008006" key="10">
    <source>
        <dbReference type="Google" id="ProtNLM"/>
    </source>
</evidence>
<dbReference type="EMBL" id="KL197723">
    <property type="protein sequence ID" value="KDQ55997.1"/>
    <property type="molecule type" value="Genomic_DNA"/>
</dbReference>
<feature type="transmembrane region" description="Helical" evidence="5">
    <location>
        <begin position="89"/>
        <end position="109"/>
    </location>
</feature>
<keyword evidence="9" id="KW-1185">Reference proteome</keyword>
<protein>
    <recommendedName>
        <fullName evidence="10">Abscisic acid G-protein coupled receptor-like domain-containing protein</fullName>
    </recommendedName>
</protein>
<feature type="transmembrane region" description="Helical" evidence="5">
    <location>
        <begin position="203"/>
        <end position="226"/>
    </location>
</feature>
<feature type="transmembrane region" description="Helical" evidence="5">
    <location>
        <begin position="6"/>
        <end position="26"/>
    </location>
</feature>
<accession>A0A067PXK7</accession>
<gene>
    <name evidence="8" type="ORF">JAAARDRAFT_36792</name>
</gene>
<dbReference type="Pfam" id="PF12537">
    <property type="entry name" value="GPHR_N"/>
    <property type="match status" value="1"/>
</dbReference>
<dbReference type="OrthoDB" id="264392at2759"/>
<reference evidence="9" key="1">
    <citation type="journal article" date="2014" name="Proc. Natl. Acad. Sci. U.S.A.">
        <title>Extensive sampling of basidiomycete genomes demonstrates inadequacy of the white-rot/brown-rot paradigm for wood decay fungi.</title>
        <authorList>
            <person name="Riley R."/>
            <person name="Salamov A.A."/>
            <person name="Brown D.W."/>
            <person name="Nagy L.G."/>
            <person name="Floudas D."/>
            <person name="Held B.W."/>
            <person name="Levasseur A."/>
            <person name="Lombard V."/>
            <person name="Morin E."/>
            <person name="Otillar R."/>
            <person name="Lindquist E.A."/>
            <person name="Sun H."/>
            <person name="LaButti K.M."/>
            <person name="Schmutz J."/>
            <person name="Jabbour D."/>
            <person name="Luo H."/>
            <person name="Baker S.E."/>
            <person name="Pisabarro A.G."/>
            <person name="Walton J.D."/>
            <person name="Blanchette R.A."/>
            <person name="Henrissat B."/>
            <person name="Martin F."/>
            <person name="Cullen D."/>
            <person name="Hibbett D.S."/>
            <person name="Grigoriev I.V."/>
        </authorList>
    </citation>
    <scope>NUCLEOTIDE SEQUENCE [LARGE SCALE GENOMIC DNA]</scope>
    <source>
        <strain evidence="9">MUCL 33604</strain>
    </source>
</reference>
<dbReference type="InterPro" id="IPR025969">
    <property type="entry name" value="ABA_GPCR_dom"/>
</dbReference>
<feature type="transmembrane region" description="Helical" evidence="5">
    <location>
        <begin position="396"/>
        <end position="417"/>
    </location>
</feature>
<dbReference type="STRING" id="933084.A0A067PXK7"/>
<dbReference type="AlphaFoldDB" id="A0A067PXK7"/>
<evidence type="ECO:0000256" key="4">
    <source>
        <dbReference type="ARBA" id="ARBA00023136"/>
    </source>
</evidence>
<feature type="domain" description="Golgi pH regulator conserved" evidence="7">
    <location>
        <begin position="198"/>
        <end position="263"/>
    </location>
</feature>
<feature type="transmembrane region" description="Helical" evidence="5">
    <location>
        <begin position="162"/>
        <end position="183"/>
    </location>
</feature>
<keyword evidence="3 5" id="KW-1133">Transmembrane helix</keyword>
<dbReference type="PANTHER" id="PTHR15948:SF0">
    <property type="entry name" value="GOLGI PH REGULATOR A-RELATED"/>
    <property type="match status" value="1"/>
</dbReference>
<evidence type="ECO:0000259" key="7">
    <source>
        <dbReference type="Pfam" id="PF12537"/>
    </source>
</evidence>
<feature type="domain" description="Abscisic acid G-protein coupled receptor-like" evidence="6">
    <location>
        <begin position="325"/>
        <end position="512"/>
    </location>
</feature>
<dbReference type="Proteomes" id="UP000027265">
    <property type="component" value="Unassembled WGS sequence"/>
</dbReference>
<organism evidence="8 9">
    <name type="scientific">Jaapia argillacea MUCL 33604</name>
    <dbReference type="NCBI Taxonomy" id="933084"/>
    <lineage>
        <taxon>Eukaryota</taxon>
        <taxon>Fungi</taxon>
        <taxon>Dikarya</taxon>
        <taxon>Basidiomycota</taxon>
        <taxon>Agaricomycotina</taxon>
        <taxon>Agaricomycetes</taxon>
        <taxon>Agaricomycetidae</taxon>
        <taxon>Jaapiales</taxon>
        <taxon>Jaapiaceae</taxon>
        <taxon>Jaapia</taxon>
    </lineage>
</organism>
<evidence type="ECO:0000256" key="2">
    <source>
        <dbReference type="ARBA" id="ARBA00022692"/>
    </source>
</evidence>
<evidence type="ECO:0000259" key="6">
    <source>
        <dbReference type="Pfam" id="PF12430"/>
    </source>
</evidence>
<proteinExistence type="predicted"/>
<dbReference type="PANTHER" id="PTHR15948">
    <property type="entry name" value="G-PROTEIN COUPLED RECEPTOR 89-RELATED"/>
    <property type="match status" value="1"/>
</dbReference>
<dbReference type="HOGENOM" id="CLU_029388_1_0_1"/>
<evidence type="ECO:0000313" key="9">
    <source>
        <dbReference type="Proteomes" id="UP000027265"/>
    </source>
</evidence>
<keyword evidence="4 5" id="KW-0472">Membrane</keyword>
<evidence type="ECO:0000313" key="8">
    <source>
        <dbReference type="EMBL" id="KDQ55997.1"/>
    </source>
</evidence>
<dbReference type="InterPro" id="IPR015672">
    <property type="entry name" value="GPHR/GTG"/>
</dbReference>
<feature type="transmembrane region" description="Helical" evidence="5">
    <location>
        <begin position="129"/>
        <end position="150"/>
    </location>
</feature>
<evidence type="ECO:0000256" key="5">
    <source>
        <dbReference type="SAM" id="Phobius"/>
    </source>
</evidence>
<sequence length="519" mass="57071">MSPFRASIVPQTAVLVVLRSLLFLACRKYLLQALYHDLQGLSVVQDPADGSYARLDGDDHELETLPTTSSSITKQHPPHQKKHPLHSTVSRAVFSISFSESCLLFILLMCQGLDIFTPRTRSLNWNISLALLLLTILVFVPLCLSLISTSSGTDANSRQRPTILRVLLAVAPVFVFLFLLSYIPVPSSLSSWNPIIASLSRLIVLGTIILGLLSGFGAISTAWAFFPLLSRKSRNHPSSRDVANSAQALDRVRSDLNQRKEEMTRLRSTQPEVQVSWYSRVASGFRGDNQITSLSQEITGLEALEYQMARNLDDMKSRHANAEFSGTLLGKIFNLGGGLFAVYCVFRIISSVINLMRPVRSQDPGTSSPDVITHLLAYSLSLLPSLDLAEEDIAVISRQISLALVGVIILSSIRLVLRGATRALRVTSRNLGASLMLIILAQLMGLYLLATLIQLRTSFPPPATNPDMDDTTAVTTNLFATLPEYQVFGSLFDGSFLLSAGCTTLVLWFDERINRVEHA</sequence>
<dbReference type="InterPro" id="IPR022535">
    <property type="entry name" value="Golgi_pH-regulator_cons_dom"/>
</dbReference>
<dbReference type="GO" id="GO:0016020">
    <property type="term" value="C:membrane"/>
    <property type="evidence" value="ECO:0007669"/>
    <property type="project" value="UniProtKB-SubCell"/>
</dbReference>
<evidence type="ECO:0000256" key="3">
    <source>
        <dbReference type="ARBA" id="ARBA00022989"/>
    </source>
</evidence>
<dbReference type="Pfam" id="PF12430">
    <property type="entry name" value="ABA_GPCR"/>
    <property type="match status" value="1"/>
</dbReference>
<dbReference type="InParanoid" id="A0A067PXK7"/>
<comment type="subcellular location">
    <subcellularLocation>
        <location evidence="1">Membrane</location>
        <topology evidence="1">Multi-pass membrane protein</topology>
    </subcellularLocation>
</comment>
<feature type="transmembrane region" description="Helical" evidence="5">
    <location>
        <begin position="429"/>
        <end position="450"/>
    </location>
</feature>
<keyword evidence="2 5" id="KW-0812">Transmembrane</keyword>
<name>A0A067PXK7_9AGAM</name>
<evidence type="ECO:0000256" key="1">
    <source>
        <dbReference type="ARBA" id="ARBA00004141"/>
    </source>
</evidence>
<feature type="transmembrane region" description="Helical" evidence="5">
    <location>
        <begin position="332"/>
        <end position="353"/>
    </location>
</feature>